<feature type="transmembrane region" description="Helical" evidence="1">
    <location>
        <begin position="335"/>
        <end position="355"/>
    </location>
</feature>
<feature type="transmembrane region" description="Helical" evidence="1">
    <location>
        <begin position="258"/>
        <end position="278"/>
    </location>
</feature>
<reference evidence="4 5" key="1">
    <citation type="submission" date="2016-10" db="EMBL/GenBank/DDBJ databases">
        <authorList>
            <person name="Varghese N."/>
            <person name="Submissions S."/>
        </authorList>
    </citation>
    <scope>NUCLEOTIDE SEQUENCE [LARGE SCALE GENOMIC DNA]</scope>
    <source>
        <strain evidence="4 5">S7-754</strain>
    </source>
</reference>
<feature type="transmembrane region" description="Helical" evidence="1">
    <location>
        <begin position="141"/>
        <end position="164"/>
    </location>
</feature>
<dbReference type="InterPro" id="IPR052529">
    <property type="entry name" value="Bact_Transport_Assoc"/>
</dbReference>
<proteinExistence type="predicted"/>
<feature type="domain" description="DUF418" evidence="2">
    <location>
        <begin position="241"/>
        <end position="397"/>
    </location>
</feature>
<dbReference type="RefSeq" id="WP_149681657.1">
    <property type="nucleotide sequence ID" value="NZ_FNBI01000002.1"/>
</dbReference>
<dbReference type="EMBL" id="FNBI01000002">
    <property type="protein sequence ID" value="SDF11238.1"/>
    <property type="molecule type" value="Genomic_DNA"/>
</dbReference>
<evidence type="ECO:0000313" key="6">
    <source>
        <dbReference type="Proteomes" id="UP000436801"/>
    </source>
</evidence>
<dbReference type="PANTHER" id="PTHR30590:SF2">
    <property type="entry name" value="INNER MEMBRANE PROTEIN"/>
    <property type="match status" value="1"/>
</dbReference>
<organism evidence="4 5">
    <name type="scientific">Sphingomonas carotinifaciens</name>
    <dbReference type="NCBI Taxonomy" id="1166323"/>
    <lineage>
        <taxon>Bacteria</taxon>
        <taxon>Pseudomonadati</taxon>
        <taxon>Pseudomonadota</taxon>
        <taxon>Alphaproteobacteria</taxon>
        <taxon>Sphingomonadales</taxon>
        <taxon>Sphingomonadaceae</taxon>
        <taxon>Sphingomonas</taxon>
    </lineage>
</organism>
<gene>
    <name evidence="3" type="ORF">GQR91_11540</name>
    <name evidence="4" type="ORF">SAMN05216557_102223</name>
</gene>
<feature type="transmembrane region" description="Helical" evidence="1">
    <location>
        <begin position="54"/>
        <end position="83"/>
    </location>
</feature>
<dbReference type="AlphaFoldDB" id="A0A1G7IF72"/>
<keyword evidence="1" id="KW-0812">Transmembrane</keyword>
<sequence>MPEAATANRLLSLDVIRGVAVMGILVANLPAFGLPEAAYFSPLAWGGTAPADLFAWFVTFVLIEGKLRGLFSFLFGASILLVTDAAQRHGNSAAATHYRRMTTLFLIGCAHLYLVWLGDILAHYALVGAIAFLFAGLSVRWLIATALLLLTYATISSALGAVILSDSAAQDSPHAVAIWNSFAIGFGVPPRADMLAQISAMRGSWADAVAWRWHHAADPLTVLPVLAPETLSAMLLGMAGYRSSFLTGAWPRARYRRWATLCLGVALPAYALLGMVTMRHGFAMPWVYLNAMVLAEPLRTLGFVGYAALLMLALRPGGSLTTRIAAIGRTAFSNYLGTSLLMVVVFNGCALFGALSRAQLYLLAPPVWGLMLLWSEPWCDRFHHGPLEWLWRSAARGEWQSMRRISG</sequence>
<dbReference type="PANTHER" id="PTHR30590">
    <property type="entry name" value="INNER MEMBRANE PROTEIN"/>
    <property type="match status" value="1"/>
</dbReference>
<dbReference type="Proteomes" id="UP000323502">
    <property type="component" value="Unassembled WGS sequence"/>
</dbReference>
<evidence type="ECO:0000313" key="5">
    <source>
        <dbReference type="Proteomes" id="UP000323502"/>
    </source>
</evidence>
<evidence type="ECO:0000259" key="2">
    <source>
        <dbReference type="Pfam" id="PF04235"/>
    </source>
</evidence>
<name>A0A1G7IF72_9SPHN</name>
<feature type="transmembrane region" description="Helical" evidence="1">
    <location>
        <begin position="15"/>
        <end position="34"/>
    </location>
</feature>
<evidence type="ECO:0000313" key="3">
    <source>
        <dbReference type="EMBL" id="MWC44278.1"/>
    </source>
</evidence>
<evidence type="ECO:0000313" key="4">
    <source>
        <dbReference type="EMBL" id="SDF11238.1"/>
    </source>
</evidence>
<feature type="transmembrane region" description="Helical" evidence="1">
    <location>
        <begin position="104"/>
        <end position="135"/>
    </location>
</feature>
<keyword evidence="1" id="KW-0472">Membrane</keyword>
<dbReference type="EMBL" id="WSUT01000005">
    <property type="protein sequence ID" value="MWC44278.1"/>
    <property type="molecule type" value="Genomic_DNA"/>
</dbReference>
<dbReference type="OrthoDB" id="9807744at2"/>
<keyword evidence="1" id="KW-1133">Transmembrane helix</keyword>
<feature type="transmembrane region" description="Helical" evidence="1">
    <location>
        <begin position="298"/>
        <end position="314"/>
    </location>
</feature>
<evidence type="ECO:0000256" key="1">
    <source>
        <dbReference type="SAM" id="Phobius"/>
    </source>
</evidence>
<protein>
    <submittedName>
        <fullName evidence="3">DUF418 domain-containing protein</fullName>
    </submittedName>
</protein>
<keyword evidence="5" id="KW-1185">Reference proteome</keyword>
<reference evidence="3 6" key="2">
    <citation type="submission" date="2019-12" db="EMBL/GenBank/DDBJ databases">
        <authorList>
            <person name="Zheng J."/>
        </authorList>
    </citation>
    <scope>NUCLEOTIDE SEQUENCE [LARGE SCALE GENOMIC DNA]</scope>
    <source>
        <strain evidence="3 6">DSM 27347</strain>
    </source>
</reference>
<dbReference type="Pfam" id="PF04235">
    <property type="entry name" value="DUF418"/>
    <property type="match status" value="1"/>
</dbReference>
<dbReference type="Proteomes" id="UP000436801">
    <property type="component" value="Unassembled WGS sequence"/>
</dbReference>
<accession>A0A1G7IF72</accession>
<dbReference type="InterPro" id="IPR007349">
    <property type="entry name" value="DUF418"/>
</dbReference>